<dbReference type="OrthoDB" id="607469at2"/>
<dbReference type="RefSeq" id="WP_133642845.1">
    <property type="nucleotide sequence ID" value="NZ_SNYI01000001.1"/>
</dbReference>
<dbReference type="InterPro" id="IPR025667">
    <property type="entry name" value="SprB_repeat"/>
</dbReference>
<evidence type="ECO:0000313" key="2">
    <source>
        <dbReference type="EMBL" id="TDQ32817.1"/>
    </source>
</evidence>
<dbReference type="NCBIfam" id="TIGR04131">
    <property type="entry name" value="Bac_Flav_CTERM"/>
    <property type="match status" value="1"/>
</dbReference>
<keyword evidence="3" id="KW-1185">Reference proteome</keyword>
<comment type="caution">
    <text evidence="2">The sequence shown here is derived from an EMBL/GenBank/DDBJ whole genome shotgun (WGS) entry which is preliminary data.</text>
</comment>
<evidence type="ECO:0000256" key="1">
    <source>
        <dbReference type="SAM" id="SignalP"/>
    </source>
</evidence>
<dbReference type="EMBL" id="SNYI01000001">
    <property type="protein sequence ID" value="TDQ32817.1"/>
    <property type="molecule type" value="Genomic_DNA"/>
</dbReference>
<dbReference type="Pfam" id="PF13573">
    <property type="entry name" value="SprB"/>
    <property type="match status" value="13"/>
</dbReference>
<feature type="signal peptide" evidence="1">
    <location>
        <begin position="1"/>
        <end position="23"/>
    </location>
</feature>
<dbReference type="Pfam" id="PF13585">
    <property type="entry name" value="CHU_C"/>
    <property type="match status" value="1"/>
</dbReference>
<reference evidence="2 3" key="1">
    <citation type="submission" date="2019-03" db="EMBL/GenBank/DDBJ databases">
        <title>Genomic Encyclopedia of Archaeal and Bacterial Type Strains, Phase II (KMG-II): from individual species to whole genera.</title>
        <authorList>
            <person name="Goeker M."/>
        </authorList>
    </citation>
    <scope>NUCLEOTIDE SEQUENCE [LARGE SCALE GENOMIC DNA]</scope>
    <source>
        <strain evidence="2 3">DSM 18435</strain>
    </source>
</reference>
<dbReference type="Proteomes" id="UP000295468">
    <property type="component" value="Unassembled WGS sequence"/>
</dbReference>
<keyword evidence="1" id="KW-0732">Signal</keyword>
<gene>
    <name evidence="2" type="ORF">CLV82_0650</name>
</gene>
<accession>A0A4R6TR83</accession>
<evidence type="ECO:0000313" key="3">
    <source>
        <dbReference type="Proteomes" id="UP000295468"/>
    </source>
</evidence>
<sequence>MNIHLLLKLVPYVSLLLCLSLNAQVGCPSNNNPISELIEDNTNTVEGEVAICPNDGSELPKIFLCGANDSDNLTVNFSNTQSISWEKLDESSCISAGDDCANKNAGCTWNSVGNGSNYIAGEPGKYRILVTYLNGCSERFYFDVFKNPLDPQANVKDIMCGNPGNITVTNMPADYEYQLLDATSGNILVPYSANNGPVFNITSDGLYTVQIRQSGVSGGCVFQLQDLSIQTRNFEVNTVVTDASCGDFGSINVSVLDAEPQYYYTLREAGSLVDDYVPTSDSNYTFEGLRGGTYELEVQTEDGCSYTELLTIESSSSFEIDAVVSQHITCREGNIQMQTQGNPKGGVRYAIWNQEDIDGNTILSYNSFNDIPASEFQTSVIFDILDEGRYTFVGFDKANCAVVTNTVIIELFPEVDYTTTTADESCYGAADGEIRYTIIDSNGYSVRYRITYPDGSTSENDSGIFTGLAQGDYTVTLIQSKGGGECEFPEDFTIGGPAMGISGNTVITQPYTCTQDATIEFQNASGGTGPYEYSIDGVTYGPSNTFPGLSNGTYTITVRDTNGCAFNSAPVTISPLDLPSDITFTTTPLSCPAETSDVTLAVTGGSGAFTYEIIAPAAAVVNNGNNNEFFGLDADTYTFKVTDANGCEYQENLTINPLIPIQVSGALVRDVSCVGGSDGAVDFAINGFSGTYSYSLNGGATVAGQSAGILNLTGLAAGNYTLVVTDETTNCIDSDTITVSEPTNTLAFTYNLSPLTCISDGSVAINATDGWGGYSYQLTQPDATDLGPQGSNVFNGLTQAGTYTITVTDAGGCAITDTFDITTPVNPAVSLDATTDLCYNPTTGVSLTATPAGGVAPYSFSLNGGPGQNSNVFDNLAPGNYTVTVTDAYGCTGTSGITVVAPQMEVTGVLTKQLDCSASPDALIDISITDGYAPFTYEVNGGASNPIAGNSFTYNTAVDGSFTFTITDNEGCTAQTTVVVDAISSPAATTNITDPSCDGAADGIIEIVIDTNFGTGPYQVDFNGSGLSPQTVYSGLVSGTYNYTIVDDKGCTFSDSVNLTAPNAISADAVITQPYNCLQTATIQVQNVSGGSPGYTFSIDGVSFGASDTFSGVTEGTYNVFVRDTNGCVFTSAPVTIPALDPPTDISFTATAPNCPDQTSDVTLTVTDGVGTITYEIIAPAAAAINNGNNNVFTALAPDTYTFRVTDANNCSYEESFTITPVDPIAINGTLIRNVSCVGTSDGSVDFNVTGFSATYAYTVNGGAATTGQSSGTISLPALPAGDHTIVVTDETTNCTDSATVTVSEPSVPLNFTFVLTPLTCEVDATVTINAQDGWPQYTYEIVEPDANVLGPQPGNFFSGLNKIGTHTIRVTDSGGCTVTDTFDIISPSNPTASIDPASALCYSSTTPASIVVGATGGIAPYYYQINGGPTRTSNTFSDLIPGNYTFTVRDSNGCTDDVSIIIEPELIATAILSKDLDCSASPDAIIDLNFSGGYSPYTYEVRYNGGAYAAICDCFPYTTSNPGTYEFRITDSQGCVAESNVITVTTATMPVATTTLTDPTCNGDTNGIVEIEIDPNFGTAPYQVSFNGSAFTNQSVYTGLPAGNYPYTVVDSKGCSYSDTATLTDPVLFDATVSVTDVSCGATGDIPGQIDINIISGGVANFTYTLYDNQNNVVPTSGPNPIVNTAATSASFGGLDFGDYYVRIIDANGCEFYKNPVRVLSNPFLTLKSAPAVVDCNTGGTVELLASGGSGDYSFEIYGAGTPPSTEVAGPGMNEETATFTGLNPGQTYVFKAVDNSNLCTSYVEVDIPTVSSIDVVASPSVTDVSCFGDNNGSISFQVEGFDPSVTDIDYSILQAVSNTPLGAPYNGTVTQAAGGPTPTPLETISNIPPGDYILLFKEATSPFCSNTFEFRILEPSPLSMVLIDQNNANCNEEAQVTVRAQGGTGPYTYAFVEDGNAPGAGDYMASNYAELDPAINTQWDVYAQDANGCVTTVLDVTIAADPSPVIDAFVANQCSVPEGDFTITIDLTTAGMAPHTLSINGGAHQAVPLTNTGDSFDLTGLSSGDYDLVIRDANGCEFIHPSITIYKPSSLSAEATVQPTCALNDGQILITPYGGSGAYTYELFQGGVSVTGAPQAMPLFTGLAPGNYVAFIYDTLVAGCGASVSIELEVPTSVSFTTTQNNVSCSGASDGNITAILDPGNNNPPYTYQLLDNLGLPITLPQSNNTFSNLAAADYEVVVRSSRGCEFRQNVTITEPDVVVASASNSEFSCNPDNSVSQATITVSGIGGSGSYMYSIDGINYFSSNTFNINDNGAVQNLTLWVRDDNGCADDVAISINPLPEISSVNVSQLTAITCANEENVRVAVVGGSGDFDFELLPIGSAPTVTPGPGNQTADFNLSAPGDYTFRITDNVTGCYEVTTPYTVAPFDTIEVNATAISPVSCFGDTDGVMEISVNGYTGNYTYQVFNSAAAAVTGVITTDTSVNPRTINNLPGGNFYVEVIATDTPFCDDQSNTITIGSPDAAVTLTEITNVNANCNIGAQVVVNANGGTPGYSYSFVPSGSPAGAFTASASAELNPVAYPADYDVYVQDAKGCGTMITITVDEDPVPTVTAPVYAVEQCTSDGTLYTFTVAGTGIAPLEYSVGAGYQTSSTLSVNAPGNYTITVRDANGCTATDTISILPPLGLTPQATTQPSCAFNDGEITVTPNGGSGSYEYELFDSAMNPVAPRQPGNIFNGLAPGNYIAVLYDTSGTGCDAQATVSLETPTPVVFTFTQENVSCNGGTDGAIQVLLDPSNDNPSYTYTIDDGVSTVTQTSSLFTGLSAGSYDITVTSGRNCSDTQTVIIAEPASLVATATATTFACNPDNSVAQVILTAGATDGTAPYTYSIDGINFVSNNSFTINDTGSTQNIIVTVKDDNGCTETASVTIEPLNTFTATVSRTTAITCANPESVLITVNDDGNPVNVYTYELLPAGNPDGSNTGYPTNTTASFDLSAVGSYVFRITDTNTGCAYVTEPYNVAPFDLIEVEASQATPVSCFGDNDGTIEFEVQGYNGTFNFEIYQSSGVSTGISGNGNTSTGPLQITGLTGGNYYILVDATDTPYCSTLSNTLKITAPSSPLSSTATETAGVQCTNDRGEILVVPDGGYAPYDLVLTNTGTGQVYTAAAVGNYIFSGLSSGNYTIQVTDSGGCMISDAITLLQPNPINADISATPATLSCFGDNNGTVTATNITGGQGSYLYSLNYYDTSGSTIEISSGAQTSPSFPNLGEGIYSITVTDGWNCVVETAQVTISEPAEVISSLRKISSLSCNDQARIELTAGGGVGPYEYSVDGITYSPMSGGNTHLFNVGAGNYQYYVRDSNNCSALLSNQVSIEPLTPLELNLDLSGAFINCTGEATATISASATGGLGNYSYELFRDASLTDLVAGPQSNGNFRDLATGSYFLRLISEDCTEISSEILIQDPPPLQVDLQQSTDVTCAGEDDGTITVEVSGGSGNILYAISPNLNKFSTDNTFTDLAPGVYDVVAQDVNGCFIPFQFTITEPAPLQATFTTLPEVCAGEEDGSISLSISGGTAPYRTAFNANDDADFVNGQTDFNNLAAGTYVIFIRDAQDCETNVIVEVEGGVNLEATITPIYECSGASPDNFLDIVLQDESVANDVMYALDSTDPADMQLDPEFSNIAPGDHYISISHANGCLRTIDFTIETFEPLTLALEQNNLNEITAIATGGGGEYTFTFNGRNNGDRNTYFINRSDVYTVTVEDANGCTISADIAMEFVDIEIPNFFTPDGDGHNDRWIPRNIEGFPNMLTIIFDRYGREIYRMDNKNKGWEGFYKETEMPTGDYWYLIKLRGENDPRELIGHFTLYR</sequence>
<name>A0A4R6TR83_9FLAO</name>
<dbReference type="InterPro" id="IPR026341">
    <property type="entry name" value="T9SS_type_B"/>
</dbReference>
<protein>
    <submittedName>
        <fullName evidence="2">Gliding motility-associated-like protein</fullName>
    </submittedName>
</protein>
<feature type="chain" id="PRO_5020312531" evidence="1">
    <location>
        <begin position="24"/>
        <end position="3865"/>
    </location>
</feature>
<proteinExistence type="predicted"/>
<organism evidence="2 3">
    <name type="scientific">Zeaxanthinibacter enoshimensis</name>
    <dbReference type="NCBI Taxonomy" id="392009"/>
    <lineage>
        <taxon>Bacteria</taxon>
        <taxon>Pseudomonadati</taxon>
        <taxon>Bacteroidota</taxon>
        <taxon>Flavobacteriia</taxon>
        <taxon>Flavobacteriales</taxon>
        <taxon>Flavobacteriaceae</taxon>
        <taxon>Zeaxanthinibacter</taxon>
    </lineage>
</organism>